<evidence type="ECO:0000256" key="1">
    <source>
        <dbReference type="ARBA" id="ARBA00000085"/>
    </source>
</evidence>
<evidence type="ECO:0000256" key="2">
    <source>
        <dbReference type="ARBA" id="ARBA00012438"/>
    </source>
</evidence>
<sequence>MLPNNNNGNETDDRPLLGWDLLFQRSKDAMLMVDADLNIIEANETGLKLCNVGRNLKDIESINSKQDERRTITSSVRWTMEQKICAEGRIIFLQQNNADVEVDIYPVSHPEHGAVIIIKDPTESLNHQSLKGVPEKLYRLGMTAAGITHELSNPVSSLYSQLELMQSRQKQPDQDLQTCLELVSRIRAILRELSGIMTESSPFDSRSIDLNSFIPSTLNLLKFCPEGRETEIFHTVDPNLPLLDISEKHLLLLLDNICDNAIKAAGEGGRIAVDATPDEQGGISLSFTNSGRNLNPENLAQNDLYSRGMGVGLMITRQIIESYQGSLSISRTSDGGTRVLLNFPAQCCRERDDS</sequence>
<dbReference type="GO" id="GO:0000155">
    <property type="term" value="F:phosphorelay sensor kinase activity"/>
    <property type="evidence" value="ECO:0007669"/>
    <property type="project" value="InterPro"/>
</dbReference>
<keyword evidence="4" id="KW-0808">Transferase</keyword>
<reference evidence="10" key="1">
    <citation type="submission" date="2016-10" db="EMBL/GenBank/DDBJ databases">
        <authorList>
            <person name="Varghese N."/>
            <person name="Submissions S."/>
        </authorList>
    </citation>
    <scope>NUCLEOTIDE SEQUENCE [LARGE SCALE GENOMIC DNA]</scope>
    <source>
        <strain evidence="10">DSM 18887</strain>
    </source>
</reference>
<dbReference type="PROSITE" id="PS50109">
    <property type="entry name" value="HIS_KIN"/>
    <property type="match status" value="1"/>
</dbReference>
<dbReference type="InterPro" id="IPR050980">
    <property type="entry name" value="2C_sensor_his_kinase"/>
</dbReference>
<evidence type="ECO:0000256" key="6">
    <source>
        <dbReference type="ARBA" id="ARBA00022777"/>
    </source>
</evidence>
<dbReference type="InterPro" id="IPR003594">
    <property type="entry name" value="HATPase_dom"/>
</dbReference>
<dbReference type="PANTHER" id="PTHR44936:SF10">
    <property type="entry name" value="SENSOR PROTEIN RSTB"/>
    <property type="match status" value="1"/>
</dbReference>
<dbReference type="GO" id="GO:0005886">
    <property type="term" value="C:plasma membrane"/>
    <property type="evidence" value="ECO:0007669"/>
    <property type="project" value="UniProtKB-SubCell"/>
</dbReference>
<dbReference type="OrthoDB" id="1931120at2"/>
<evidence type="ECO:0000256" key="5">
    <source>
        <dbReference type="ARBA" id="ARBA00022741"/>
    </source>
</evidence>
<accession>A0A1H9GNI6</accession>
<dbReference type="GO" id="GO:0005524">
    <property type="term" value="F:ATP binding"/>
    <property type="evidence" value="ECO:0007669"/>
    <property type="project" value="UniProtKB-KW"/>
</dbReference>
<keyword evidence="10" id="KW-1185">Reference proteome</keyword>
<feature type="domain" description="Histidine kinase" evidence="8">
    <location>
        <begin position="146"/>
        <end position="347"/>
    </location>
</feature>
<keyword evidence="7" id="KW-0067">ATP-binding</keyword>
<dbReference type="Gene3D" id="1.10.287.130">
    <property type="match status" value="1"/>
</dbReference>
<dbReference type="AlphaFoldDB" id="A0A1H9GNI6"/>
<protein>
    <recommendedName>
        <fullName evidence="2">histidine kinase</fullName>
        <ecNumber evidence="2">2.7.13.3</ecNumber>
    </recommendedName>
</protein>
<name>A0A1H9GNI6_9GAMM</name>
<evidence type="ECO:0000256" key="7">
    <source>
        <dbReference type="ARBA" id="ARBA00022840"/>
    </source>
</evidence>
<dbReference type="Proteomes" id="UP000198749">
    <property type="component" value="Unassembled WGS sequence"/>
</dbReference>
<dbReference type="InterPro" id="IPR005467">
    <property type="entry name" value="His_kinase_dom"/>
</dbReference>
<dbReference type="CDD" id="cd00082">
    <property type="entry name" value="HisKA"/>
    <property type="match status" value="1"/>
</dbReference>
<evidence type="ECO:0000259" key="8">
    <source>
        <dbReference type="PROSITE" id="PS50109"/>
    </source>
</evidence>
<dbReference type="EMBL" id="FOGB01000004">
    <property type="protein sequence ID" value="SEQ51574.1"/>
    <property type="molecule type" value="Genomic_DNA"/>
</dbReference>
<dbReference type="InterPro" id="IPR004358">
    <property type="entry name" value="Sig_transdc_His_kin-like_C"/>
</dbReference>
<proteinExistence type="predicted"/>
<keyword evidence="6 9" id="KW-0418">Kinase</keyword>
<dbReference type="SMART" id="SM00387">
    <property type="entry name" value="HATPase_c"/>
    <property type="match status" value="1"/>
</dbReference>
<comment type="catalytic activity">
    <reaction evidence="1">
        <text>ATP + protein L-histidine = ADP + protein N-phospho-L-histidine.</text>
        <dbReference type="EC" id="2.7.13.3"/>
    </reaction>
</comment>
<evidence type="ECO:0000313" key="10">
    <source>
        <dbReference type="Proteomes" id="UP000198749"/>
    </source>
</evidence>
<dbReference type="Pfam" id="PF02518">
    <property type="entry name" value="HATPase_c"/>
    <property type="match status" value="1"/>
</dbReference>
<evidence type="ECO:0000313" key="9">
    <source>
        <dbReference type="EMBL" id="SEQ51574.1"/>
    </source>
</evidence>
<gene>
    <name evidence="9" type="ORF">SAMN03080615_01790</name>
</gene>
<keyword evidence="5" id="KW-0547">Nucleotide-binding</keyword>
<evidence type="ECO:0000256" key="3">
    <source>
        <dbReference type="ARBA" id="ARBA00022553"/>
    </source>
</evidence>
<dbReference type="RefSeq" id="WP_091356804.1">
    <property type="nucleotide sequence ID" value="NZ_AP025284.1"/>
</dbReference>
<dbReference type="SUPFAM" id="SSF55874">
    <property type="entry name" value="ATPase domain of HSP90 chaperone/DNA topoisomerase II/histidine kinase"/>
    <property type="match status" value="1"/>
</dbReference>
<organism evidence="9 10">
    <name type="scientific">Amphritea atlantica</name>
    <dbReference type="NCBI Taxonomy" id="355243"/>
    <lineage>
        <taxon>Bacteria</taxon>
        <taxon>Pseudomonadati</taxon>
        <taxon>Pseudomonadota</taxon>
        <taxon>Gammaproteobacteria</taxon>
        <taxon>Oceanospirillales</taxon>
        <taxon>Oceanospirillaceae</taxon>
        <taxon>Amphritea</taxon>
    </lineage>
</organism>
<dbReference type="PANTHER" id="PTHR44936">
    <property type="entry name" value="SENSOR PROTEIN CREC"/>
    <property type="match status" value="1"/>
</dbReference>
<dbReference type="InterPro" id="IPR036890">
    <property type="entry name" value="HATPase_C_sf"/>
</dbReference>
<evidence type="ECO:0000256" key="4">
    <source>
        <dbReference type="ARBA" id="ARBA00022679"/>
    </source>
</evidence>
<dbReference type="Gene3D" id="3.30.565.10">
    <property type="entry name" value="Histidine kinase-like ATPase, C-terminal domain"/>
    <property type="match status" value="1"/>
</dbReference>
<dbReference type="EC" id="2.7.13.3" evidence="2"/>
<dbReference type="PRINTS" id="PR00344">
    <property type="entry name" value="BCTRLSENSOR"/>
</dbReference>
<dbReference type="STRING" id="355243.SAMN03080615_01790"/>
<dbReference type="InterPro" id="IPR003661">
    <property type="entry name" value="HisK_dim/P_dom"/>
</dbReference>
<keyword evidence="3" id="KW-0597">Phosphoprotein</keyword>